<name>A0A067LZN5_BOTB1</name>
<evidence type="ECO:0000259" key="2">
    <source>
        <dbReference type="Pfam" id="PF22807"/>
    </source>
</evidence>
<keyword evidence="4" id="KW-1185">Reference proteome</keyword>
<protein>
    <recommendedName>
        <fullName evidence="2">Pyrroloquinoline quinone-dependent pyranose dehydrogenase beta-propeller domain-containing protein</fullName>
    </recommendedName>
</protein>
<evidence type="ECO:0000313" key="3">
    <source>
        <dbReference type="EMBL" id="KDQ08918.1"/>
    </source>
</evidence>
<organism evidence="3 4">
    <name type="scientific">Botryobasidium botryosum (strain FD-172 SS1)</name>
    <dbReference type="NCBI Taxonomy" id="930990"/>
    <lineage>
        <taxon>Eukaryota</taxon>
        <taxon>Fungi</taxon>
        <taxon>Dikarya</taxon>
        <taxon>Basidiomycota</taxon>
        <taxon>Agaricomycotina</taxon>
        <taxon>Agaricomycetes</taxon>
        <taxon>Cantharellales</taxon>
        <taxon>Botryobasidiaceae</taxon>
        <taxon>Botryobasidium</taxon>
    </lineage>
</organism>
<dbReference type="OrthoDB" id="507128at2759"/>
<dbReference type="InterPro" id="IPR011041">
    <property type="entry name" value="Quinoprot_gluc/sorb_DH_b-prop"/>
</dbReference>
<dbReference type="Pfam" id="PF22807">
    <property type="entry name" value="TrAA12"/>
    <property type="match status" value="1"/>
</dbReference>
<dbReference type="Gene3D" id="2.120.10.30">
    <property type="entry name" value="TolB, C-terminal domain"/>
    <property type="match status" value="1"/>
</dbReference>
<proteinExistence type="predicted"/>
<reference evidence="4" key="1">
    <citation type="journal article" date="2014" name="Proc. Natl. Acad. Sci. U.S.A.">
        <title>Extensive sampling of basidiomycete genomes demonstrates inadequacy of the white-rot/brown-rot paradigm for wood decay fungi.</title>
        <authorList>
            <person name="Riley R."/>
            <person name="Salamov A.A."/>
            <person name="Brown D.W."/>
            <person name="Nagy L.G."/>
            <person name="Floudas D."/>
            <person name="Held B.W."/>
            <person name="Levasseur A."/>
            <person name="Lombard V."/>
            <person name="Morin E."/>
            <person name="Otillar R."/>
            <person name="Lindquist E.A."/>
            <person name="Sun H."/>
            <person name="LaButti K.M."/>
            <person name="Schmutz J."/>
            <person name="Jabbour D."/>
            <person name="Luo H."/>
            <person name="Baker S.E."/>
            <person name="Pisabarro A.G."/>
            <person name="Walton J.D."/>
            <person name="Blanchette R.A."/>
            <person name="Henrissat B."/>
            <person name="Martin F."/>
            <person name="Cullen D."/>
            <person name="Hibbett D.S."/>
            <person name="Grigoriev I.V."/>
        </authorList>
    </citation>
    <scope>NUCLEOTIDE SEQUENCE [LARGE SCALE GENOMIC DNA]</scope>
    <source>
        <strain evidence="4">FD-172 SS1</strain>
    </source>
</reference>
<dbReference type="HOGENOM" id="CLU_039534_1_1_1"/>
<dbReference type="Proteomes" id="UP000027195">
    <property type="component" value="Unassembled WGS sequence"/>
</dbReference>
<gene>
    <name evidence="3" type="ORF">BOTBODRAFT_58981</name>
</gene>
<keyword evidence="1" id="KW-0732">Signal</keyword>
<dbReference type="InterPro" id="IPR011042">
    <property type="entry name" value="6-blade_b-propeller_TolB-like"/>
</dbReference>
<dbReference type="STRING" id="930990.A0A067LZN5"/>
<accession>A0A067LZN5</accession>
<dbReference type="InParanoid" id="A0A067LZN5"/>
<sequence>MWWSLSVLALATLTPRVIAQCQPLSSLTFQYQPSLFDGVGARVIQNRLTKPRGIKFDSAPNPNLLVVQAGQGIVALTPNVAGCAGWTKKAIVSNAALNHGLEINGNTLYASSDDQVYAWSYNPSTATVSGNPVTIVRGMSNGAAGHATRTLLLQPASGSEPAYLIVSRGSTDNYDFGCSDANTGRCQIRRFPLSPAPPNGGYAWNSGELLAWGLRNAVGIALDSKVTRVWEVENSSDNIRWKGQDVHNDNPSEELNVVYLAKRGTPNGGNYFGYPSCFTSWGYMNGLQTGDQFSFEMEQGGGGNATRNDAWCSNVSNVMRPSLSFQGHSAPLDIKFYTPPSDTTSALNPQWSGHAFVSFHGSWNRQPPTGYGVVRVPFTNGVPTAPSNSNAGYSFIVQAPDLSKCGAGQCIRPAGLTFDSRGRLLVTSDTTGEIFIVGPPNGLS</sequence>
<feature type="signal peptide" evidence="1">
    <location>
        <begin position="1"/>
        <end position="19"/>
    </location>
</feature>
<feature type="domain" description="Pyrroloquinoline quinone-dependent pyranose dehydrogenase beta-propeller" evidence="2">
    <location>
        <begin position="34"/>
        <end position="437"/>
    </location>
</feature>
<evidence type="ECO:0000256" key="1">
    <source>
        <dbReference type="SAM" id="SignalP"/>
    </source>
</evidence>
<dbReference type="AlphaFoldDB" id="A0A067LZN5"/>
<evidence type="ECO:0000313" key="4">
    <source>
        <dbReference type="Proteomes" id="UP000027195"/>
    </source>
</evidence>
<dbReference type="InterPro" id="IPR054539">
    <property type="entry name" value="Beta-prop_PDH"/>
</dbReference>
<feature type="chain" id="PRO_5001645151" description="Pyrroloquinoline quinone-dependent pyranose dehydrogenase beta-propeller domain-containing protein" evidence="1">
    <location>
        <begin position="20"/>
        <end position="444"/>
    </location>
</feature>
<dbReference type="EMBL" id="KL198084">
    <property type="protein sequence ID" value="KDQ08918.1"/>
    <property type="molecule type" value="Genomic_DNA"/>
</dbReference>
<dbReference type="SUPFAM" id="SSF50952">
    <property type="entry name" value="Soluble quinoprotein glucose dehydrogenase"/>
    <property type="match status" value="1"/>
</dbReference>